<sequence>MSSTVDAASMAKNLATYDVQAFQTLYKKQESTYQSQLTALGKVQTALNDFRSAVKSMNSSTSSVVNNAATSSSESNFTATASSSALAGDYQIFVEQVATANQVSASMPSTLTADTEIPATGTLDLTVGSNTMTLDLSTIDSDGDGKTTMAELVKAINNSSDNPGVSATLVRSNGQTHFMLSSTETGAANTISVSASGTGESWFESAFSSLNQITEAKDAVIWLGAQNSGLKLTNSSNTFSNVIDGVSVTVNKAQTSGDSSLSLKVGADDDATKTQVNKFIEAYNTLMTTLNKYGKSSSDDSERGVLANDPTLRSIKSQVNRVVRQTFDGKHLSDIGITISRTGEMELDATKLAKVQKENSTLLENIFNGSGNLLDSIEEITKSYTDSVSGIFKSRKTSLQQNIDRLEDKQTVLEERYNMAYKRYLKQFTQMNTLLTQMDKTMSMFSSSSTSSSS</sequence>
<dbReference type="GO" id="GO:0009424">
    <property type="term" value="C:bacterial-type flagellum hook"/>
    <property type="evidence" value="ECO:0007669"/>
    <property type="project" value="UniProtKB-UniRule"/>
</dbReference>
<evidence type="ECO:0000256" key="3">
    <source>
        <dbReference type="ARBA" id="ARBA00023054"/>
    </source>
</evidence>
<accession>A0A1M7YT21</accession>
<organism evidence="8 9">
    <name type="scientific">Vibrio quintilis</name>
    <dbReference type="NCBI Taxonomy" id="1117707"/>
    <lineage>
        <taxon>Bacteria</taxon>
        <taxon>Pseudomonadati</taxon>
        <taxon>Pseudomonadota</taxon>
        <taxon>Gammaproteobacteria</taxon>
        <taxon>Vibrionales</taxon>
        <taxon>Vibrionaceae</taxon>
        <taxon>Vibrio</taxon>
    </lineage>
</organism>
<dbReference type="EMBL" id="FRFG01000016">
    <property type="protein sequence ID" value="SHO55686.1"/>
    <property type="molecule type" value="Genomic_DNA"/>
</dbReference>
<evidence type="ECO:0000256" key="4">
    <source>
        <dbReference type="ARBA" id="ARBA00023143"/>
    </source>
</evidence>
<dbReference type="PANTHER" id="PTHR30288:SF0">
    <property type="entry name" value="FLAGELLAR HOOK-ASSOCIATED PROTEIN 2"/>
    <property type="match status" value="1"/>
</dbReference>
<evidence type="ECO:0000259" key="7">
    <source>
        <dbReference type="Pfam" id="PF07195"/>
    </source>
</evidence>
<dbReference type="Proteomes" id="UP000184600">
    <property type="component" value="Unassembled WGS sequence"/>
</dbReference>
<keyword evidence="8" id="KW-0969">Cilium</keyword>
<keyword evidence="9" id="KW-1185">Reference proteome</keyword>
<dbReference type="OrthoDB" id="9810816at2"/>
<gene>
    <name evidence="8" type="primary">fliD_1</name>
    <name evidence="8" type="ORF">VQ7734_01432</name>
</gene>
<dbReference type="InterPro" id="IPR003481">
    <property type="entry name" value="FliD_N"/>
</dbReference>
<feature type="domain" description="Flagellar hook-associated protein 2 N-terminal" evidence="6">
    <location>
        <begin position="3"/>
        <end position="100"/>
    </location>
</feature>
<dbReference type="RefSeq" id="WP_073580932.1">
    <property type="nucleotide sequence ID" value="NZ_AP024897.1"/>
</dbReference>
<keyword evidence="4 5" id="KW-0975">Bacterial flagellum</keyword>
<dbReference type="GO" id="GO:0071973">
    <property type="term" value="P:bacterial-type flagellum-dependent cell motility"/>
    <property type="evidence" value="ECO:0007669"/>
    <property type="project" value="TreeGrafter"/>
</dbReference>
<evidence type="ECO:0000256" key="5">
    <source>
        <dbReference type="RuleBase" id="RU362066"/>
    </source>
</evidence>
<dbReference type="GO" id="GO:0009421">
    <property type="term" value="C:bacterial-type flagellum filament cap"/>
    <property type="evidence" value="ECO:0007669"/>
    <property type="project" value="InterPro"/>
</dbReference>
<dbReference type="InterPro" id="IPR010809">
    <property type="entry name" value="FliD_C"/>
</dbReference>
<comment type="subcellular location">
    <subcellularLocation>
        <location evidence="5">Secreted</location>
    </subcellularLocation>
    <subcellularLocation>
        <location evidence="5">Bacterial flagellum</location>
    </subcellularLocation>
</comment>
<dbReference type="GO" id="GO:0005576">
    <property type="term" value="C:extracellular region"/>
    <property type="evidence" value="ECO:0007669"/>
    <property type="project" value="UniProtKB-SubCell"/>
</dbReference>
<evidence type="ECO:0000313" key="8">
    <source>
        <dbReference type="EMBL" id="SHO55686.1"/>
    </source>
</evidence>
<dbReference type="Pfam" id="PF07196">
    <property type="entry name" value="Flagellin_IN"/>
    <property type="match status" value="1"/>
</dbReference>
<evidence type="ECO:0000313" key="9">
    <source>
        <dbReference type="Proteomes" id="UP000184600"/>
    </source>
</evidence>
<feature type="coiled-coil region" evidence="5">
    <location>
        <begin position="396"/>
        <end position="423"/>
    </location>
</feature>
<keyword evidence="3 5" id="KW-0175">Coiled coil</keyword>
<reference evidence="9" key="1">
    <citation type="submission" date="2016-12" db="EMBL/GenBank/DDBJ databases">
        <authorList>
            <person name="Rodrigo-Torres L."/>
            <person name="Arahal R.D."/>
            <person name="Lucena T."/>
        </authorList>
    </citation>
    <scope>NUCLEOTIDE SEQUENCE [LARGE SCALE GENOMIC DNA]</scope>
</reference>
<comment type="subunit">
    <text evidence="2 5">Homopentamer.</text>
</comment>
<dbReference type="PANTHER" id="PTHR30288">
    <property type="entry name" value="FLAGELLAR CAP/ASSEMBLY PROTEIN FLID"/>
    <property type="match status" value="1"/>
</dbReference>
<dbReference type="Pfam" id="PF02465">
    <property type="entry name" value="FliD_N"/>
    <property type="match status" value="1"/>
</dbReference>
<dbReference type="STRING" id="1117707.VQ7734_01432"/>
<protein>
    <recommendedName>
        <fullName evidence="5">Flagellar hook-associated protein 2</fullName>
        <shortName evidence="5">HAP2</shortName>
    </recommendedName>
    <alternativeName>
        <fullName evidence="5">Flagellar cap protein</fullName>
    </alternativeName>
</protein>
<keyword evidence="8" id="KW-0282">Flagellum</keyword>
<evidence type="ECO:0000256" key="1">
    <source>
        <dbReference type="ARBA" id="ARBA00009764"/>
    </source>
</evidence>
<dbReference type="GO" id="GO:0007155">
    <property type="term" value="P:cell adhesion"/>
    <property type="evidence" value="ECO:0007669"/>
    <property type="project" value="InterPro"/>
</dbReference>
<evidence type="ECO:0000256" key="2">
    <source>
        <dbReference type="ARBA" id="ARBA00011255"/>
    </source>
</evidence>
<keyword evidence="5" id="KW-0964">Secreted</keyword>
<dbReference type="Pfam" id="PF07195">
    <property type="entry name" value="FliD_C"/>
    <property type="match status" value="1"/>
</dbReference>
<feature type="domain" description="Flagellar hook-associated protein 2 C-terminal" evidence="7">
    <location>
        <begin position="228"/>
        <end position="439"/>
    </location>
</feature>
<dbReference type="InterPro" id="IPR010810">
    <property type="entry name" value="Flagellin_hook_IN_motif"/>
</dbReference>
<name>A0A1M7YT21_9VIBR</name>
<comment type="similarity">
    <text evidence="1 5">Belongs to the FliD family.</text>
</comment>
<dbReference type="AlphaFoldDB" id="A0A1M7YT21"/>
<keyword evidence="8" id="KW-0966">Cell projection</keyword>
<dbReference type="InterPro" id="IPR040026">
    <property type="entry name" value="FliD"/>
</dbReference>
<proteinExistence type="inferred from homology"/>
<evidence type="ECO:0000259" key="6">
    <source>
        <dbReference type="Pfam" id="PF02465"/>
    </source>
</evidence>
<comment type="function">
    <text evidence="5">Required for morphogenesis and for the elongation of the flagellar filament by facilitating polymerization of the flagellin monomers at the tip of growing filament. Forms a capping structure, which prevents flagellin subunits (transported through the central channel of the flagellum) from leaking out without polymerization at the distal end.</text>
</comment>